<organism evidence="2 3">
    <name type="scientific">Viridibacillus arvi</name>
    <dbReference type="NCBI Taxonomy" id="263475"/>
    <lineage>
        <taxon>Bacteria</taxon>
        <taxon>Bacillati</taxon>
        <taxon>Bacillota</taxon>
        <taxon>Bacilli</taxon>
        <taxon>Bacillales</taxon>
        <taxon>Caryophanaceae</taxon>
        <taxon>Viridibacillus</taxon>
    </lineage>
</organism>
<comment type="caution">
    <text evidence="2">The sequence shown here is derived from an EMBL/GenBank/DDBJ whole genome shotgun (WGS) entry which is preliminary data.</text>
</comment>
<gene>
    <name evidence="2" type="ORF">AMD00_03355</name>
</gene>
<dbReference type="Pfam" id="PF23728">
    <property type="entry name" value="Tubby_C_like"/>
    <property type="match status" value="1"/>
</dbReference>
<dbReference type="InterPro" id="IPR056944">
    <property type="entry name" value="Tubby_C-like"/>
</dbReference>
<protein>
    <recommendedName>
        <fullName evidence="1">Tubby C-terminal domain-containing protein</fullName>
    </recommendedName>
</protein>
<dbReference type="EMBL" id="LILB01000001">
    <property type="protein sequence ID" value="KOO51521.1"/>
    <property type="molecule type" value="Genomic_DNA"/>
</dbReference>
<dbReference type="OrthoDB" id="2451847at2"/>
<dbReference type="Proteomes" id="UP000036867">
    <property type="component" value="Unassembled WGS sequence"/>
</dbReference>
<keyword evidence="3" id="KW-1185">Reference proteome</keyword>
<sequence>MQRYTYLHPNSIETTPKITVADESGQAVFTFQRHYSNSLKRILDKVMDYRYFLRYDVFDMQDEPLFTCKKVTRKGKVFYEAKDLKQQKKYMLAYDGWKELIPDLVITDGQMKMMIHKEMEDWSRFALDGLDIARWRATEGDEFLIELEIDEDSPIQNPAFFIAISQCVLFVGA</sequence>
<name>A0A0M0LKL0_9BACL</name>
<evidence type="ECO:0000313" key="3">
    <source>
        <dbReference type="Proteomes" id="UP000036867"/>
    </source>
</evidence>
<evidence type="ECO:0000259" key="1">
    <source>
        <dbReference type="Pfam" id="PF23728"/>
    </source>
</evidence>
<evidence type="ECO:0000313" key="2">
    <source>
        <dbReference type="EMBL" id="KOO51521.1"/>
    </source>
</evidence>
<feature type="domain" description="Tubby C-terminal" evidence="1">
    <location>
        <begin position="4"/>
        <end position="171"/>
    </location>
</feature>
<proteinExistence type="predicted"/>
<dbReference type="AlphaFoldDB" id="A0A0M0LKL0"/>
<reference evidence="3" key="1">
    <citation type="submission" date="2015-08" db="EMBL/GenBank/DDBJ databases">
        <title>Fjat-10028 dsm 16317.</title>
        <authorList>
            <person name="Liu B."/>
            <person name="Wang J."/>
            <person name="Zhu Y."/>
            <person name="Liu G."/>
            <person name="Chen Q."/>
            <person name="Chen Z."/>
            <person name="Lan J."/>
            <person name="Che J."/>
            <person name="Ge C."/>
            <person name="Shi H."/>
            <person name="Pan Z."/>
            <person name="Liu X."/>
        </authorList>
    </citation>
    <scope>NUCLEOTIDE SEQUENCE [LARGE SCALE GENOMIC DNA]</scope>
    <source>
        <strain evidence="3">DSM 16317</strain>
    </source>
</reference>
<accession>A0A0M0LKL0</accession>